<feature type="transmembrane region" description="Helical" evidence="5">
    <location>
        <begin position="6"/>
        <end position="22"/>
    </location>
</feature>
<evidence type="ECO:0000256" key="4">
    <source>
        <dbReference type="ARBA" id="ARBA00023136"/>
    </source>
</evidence>
<evidence type="ECO:0000256" key="1">
    <source>
        <dbReference type="ARBA" id="ARBA00004141"/>
    </source>
</evidence>
<accession>A0A0F9FT84</accession>
<keyword evidence="2 5" id="KW-0812">Transmembrane</keyword>
<gene>
    <name evidence="7" type="ORF">LCGC14_2266670</name>
</gene>
<evidence type="ECO:0000259" key="6">
    <source>
        <dbReference type="Pfam" id="PF04932"/>
    </source>
</evidence>
<dbReference type="PANTHER" id="PTHR37422:SF13">
    <property type="entry name" value="LIPOPOLYSACCHARIDE BIOSYNTHESIS PROTEIN PA4999-RELATED"/>
    <property type="match status" value="1"/>
</dbReference>
<comment type="caution">
    <text evidence="7">The sequence shown here is derived from an EMBL/GenBank/DDBJ whole genome shotgun (WGS) entry which is preliminary data.</text>
</comment>
<feature type="transmembrane region" description="Helical" evidence="5">
    <location>
        <begin position="34"/>
        <end position="55"/>
    </location>
</feature>
<feature type="transmembrane region" description="Helical" evidence="5">
    <location>
        <begin position="381"/>
        <end position="404"/>
    </location>
</feature>
<evidence type="ECO:0000256" key="2">
    <source>
        <dbReference type="ARBA" id="ARBA00022692"/>
    </source>
</evidence>
<feature type="domain" description="O-antigen ligase-related" evidence="6">
    <location>
        <begin position="215"/>
        <end position="356"/>
    </location>
</feature>
<feature type="transmembrane region" description="Helical" evidence="5">
    <location>
        <begin position="232"/>
        <end position="248"/>
    </location>
</feature>
<feature type="transmembrane region" description="Helical" evidence="5">
    <location>
        <begin position="350"/>
        <end position="369"/>
    </location>
</feature>
<feature type="non-terminal residue" evidence="7">
    <location>
        <position position="592"/>
    </location>
</feature>
<keyword evidence="4 5" id="KW-0472">Membrane</keyword>
<keyword evidence="3 5" id="KW-1133">Transmembrane helix</keyword>
<feature type="transmembrane region" description="Helical" evidence="5">
    <location>
        <begin position="448"/>
        <end position="468"/>
    </location>
</feature>
<feature type="transmembrane region" description="Helical" evidence="5">
    <location>
        <begin position="207"/>
        <end position="226"/>
    </location>
</feature>
<dbReference type="InterPro" id="IPR051533">
    <property type="entry name" value="WaaL-like"/>
</dbReference>
<feature type="transmembrane region" description="Helical" evidence="5">
    <location>
        <begin position="410"/>
        <end position="428"/>
    </location>
</feature>
<evidence type="ECO:0000256" key="5">
    <source>
        <dbReference type="SAM" id="Phobius"/>
    </source>
</evidence>
<dbReference type="InterPro" id="IPR007016">
    <property type="entry name" value="O-antigen_ligase-rel_domated"/>
</dbReference>
<comment type="subcellular location">
    <subcellularLocation>
        <location evidence="1">Membrane</location>
        <topology evidence="1">Multi-pass membrane protein</topology>
    </subcellularLocation>
</comment>
<feature type="transmembrane region" description="Helical" evidence="5">
    <location>
        <begin position="255"/>
        <end position="274"/>
    </location>
</feature>
<evidence type="ECO:0000256" key="3">
    <source>
        <dbReference type="ARBA" id="ARBA00022989"/>
    </source>
</evidence>
<dbReference type="Pfam" id="PF04932">
    <property type="entry name" value="Wzy_C"/>
    <property type="match status" value="1"/>
</dbReference>
<dbReference type="EMBL" id="LAZR01031246">
    <property type="protein sequence ID" value="KKL54312.1"/>
    <property type="molecule type" value="Genomic_DNA"/>
</dbReference>
<evidence type="ECO:0000313" key="7">
    <source>
        <dbReference type="EMBL" id="KKL54312.1"/>
    </source>
</evidence>
<dbReference type="GO" id="GO:0016020">
    <property type="term" value="C:membrane"/>
    <property type="evidence" value="ECO:0007669"/>
    <property type="project" value="UniProtKB-SubCell"/>
</dbReference>
<sequence length="592" mass="64203">WSLAVLEAGCVIAIAIIAWTRGAKGEYWRDVPGLLPLLLLLGVMAFQLIPLPQAVLSVLSPKSYQVYSETLGVISGDFWAPVSLDRRATLFELMRYSSYAGFYVAGIQLMSRKGFMRFAVQFVVLSAAAVAFISLIHGFSASGMIMWVREAPPGSIFFGPYVNKNHYAAYMAMVFPLAAGLFIAYRPDVSGSGPVAALRAAVGYKRIHKHFIYGFASLLIAASVLVSLSRGGVIALCVSMVLMAALLSRVSPGRSFAMGTLFLLVALLVGWFGWDPIFERFGDVVSDEGTLEFNRIYIWKDTIGIIRDFPLTGAGFGSFGSVYPSYRSLSGSLVVDHAHNDYLELLVEGGVVSFSLAAWFVSAVVYRSIRTVWDRREQYSITMGIAGISAMAAMLVLATVHFNMHIGANALYFFFVSAFAASASHTRLRRGLKSSLLEKRSPLYAKQLGYVVAVLCFLIVALNLAALVGKPVSVREGGYSWAKVLDPFNAGYKIDSAGEAITSGGTGIDEYSKAVSLLPVDVRMLQAAAVALDRGGDRSGADSLMQASLRYGANNYDKYLGYSSWLLSVGRFEHAKEVTKQGISQEPGRTTK</sequence>
<proteinExistence type="predicted"/>
<organism evidence="7">
    <name type="scientific">marine sediment metagenome</name>
    <dbReference type="NCBI Taxonomy" id="412755"/>
    <lineage>
        <taxon>unclassified sequences</taxon>
        <taxon>metagenomes</taxon>
        <taxon>ecological metagenomes</taxon>
    </lineage>
</organism>
<name>A0A0F9FT84_9ZZZZ</name>
<dbReference type="AlphaFoldDB" id="A0A0F9FT84"/>
<reference evidence="7" key="1">
    <citation type="journal article" date="2015" name="Nature">
        <title>Complex archaea that bridge the gap between prokaryotes and eukaryotes.</title>
        <authorList>
            <person name="Spang A."/>
            <person name="Saw J.H."/>
            <person name="Jorgensen S.L."/>
            <person name="Zaremba-Niedzwiedzka K."/>
            <person name="Martijn J."/>
            <person name="Lind A.E."/>
            <person name="van Eijk R."/>
            <person name="Schleper C."/>
            <person name="Guy L."/>
            <person name="Ettema T.J."/>
        </authorList>
    </citation>
    <scope>NUCLEOTIDE SEQUENCE</scope>
</reference>
<dbReference type="PANTHER" id="PTHR37422">
    <property type="entry name" value="TEICHURONIC ACID BIOSYNTHESIS PROTEIN TUAE"/>
    <property type="match status" value="1"/>
</dbReference>
<protein>
    <recommendedName>
        <fullName evidence="6">O-antigen ligase-related domain-containing protein</fullName>
    </recommendedName>
</protein>
<feature type="non-terminal residue" evidence="7">
    <location>
        <position position="1"/>
    </location>
</feature>
<feature type="transmembrane region" description="Helical" evidence="5">
    <location>
        <begin position="122"/>
        <end position="147"/>
    </location>
</feature>
<feature type="transmembrane region" description="Helical" evidence="5">
    <location>
        <begin position="167"/>
        <end position="186"/>
    </location>
</feature>